<evidence type="ECO:0000313" key="3">
    <source>
        <dbReference type="Proteomes" id="UP001165160"/>
    </source>
</evidence>
<comment type="caution">
    <text evidence="2">The sequence shown here is derived from an EMBL/GenBank/DDBJ whole genome shotgun (WGS) entry which is preliminary data.</text>
</comment>
<feature type="compositionally biased region" description="Low complexity" evidence="1">
    <location>
        <begin position="124"/>
        <end position="141"/>
    </location>
</feature>
<dbReference type="Proteomes" id="UP001165160">
    <property type="component" value="Unassembled WGS sequence"/>
</dbReference>
<evidence type="ECO:0000256" key="1">
    <source>
        <dbReference type="SAM" id="MobiDB-lite"/>
    </source>
</evidence>
<dbReference type="AlphaFoldDB" id="A0A9W7KV73"/>
<feature type="compositionally biased region" description="Low complexity" evidence="1">
    <location>
        <begin position="43"/>
        <end position="67"/>
    </location>
</feature>
<feature type="region of interest" description="Disordered" evidence="1">
    <location>
        <begin position="1"/>
        <end position="189"/>
    </location>
</feature>
<sequence length="214" mass="23458">MADTIGSSESETESFSQPTPGPVPAPTIKRNTHKTAVVVSITQSQLSQQLQPSNLSQLSQQLQPSNPYAHLDYTTSEKTNPYEKPSTTMSTPQNVVRTNERTPTPLPPTNSFSRATSSPFRVIPNSPSPSHTPTNSCTSPPLRQLNIDKFFSSSCNSVPSTPSKPCKRSSPSGSNSHSNPSTPTLKRTRLMSVEERQEMLEEEFDYRHVEGLGK</sequence>
<dbReference type="EMBL" id="BRXX01000454">
    <property type="protein sequence ID" value="GMI12873.1"/>
    <property type="molecule type" value="Genomic_DNA"/>
</dbReference>
<name>A0A9W7KV73_9STRA</name>
<feature type="compositionally biased region" description="Polar residues" evidence="1">
    <location>
        <begin position="109"/>
        <end position="119"/>
    </location>
</feature>
<protein>
    <submittedName>
        <fullName evidence="2">Uncharacterized protein</fullName>
    </submittedName>
</protein>
<accession>A0A9W7KV73</accession>
<reference evidence="3" key="1">
    <citation type="journal article" date="2023" name="Commun. Biol.">
        <title>Genome analysis of Parmales, the sister group of diatoms, reveals the evolutionary specialization of diatoms from phago-mixotrophs to photoautotrophs.</title>
        <authorList>
            <person name="Ban H."/>
            <person name="Sato S."/>
            <person name="Yoshikawa S."/>
            <person name="Yamada K."/>
            <person name="Nakamura Y."/>
            <person name="Ichinomiya M."/>
            <person name="Sato N."/>
            <person name="Blanc-Mathieu R."/>
            <person name="Endo H."/>
            <person name="Kuwata A."/>
            <person name="Ogata H."/>
        </authorList>
    </citation>
    <scope>NUCLEOTIDE SEQUENCE [LARGE SCALE GENOMIC DNA]</scope>
    <source>
        <strain evidence="3">NIES 3699</strain>
    </source>
</reference>
<feature type="compositionally biased region" description="Polar residues" evidence="1">
    <location>
        <begin position="73"/>
        <end position="97"/>
    </location>
</feature>
<organism evidence="2 3">
    <name type="scientific">Triparma verrucosa</name>
    <dbReference type="NCBI Taxonomy" id="1606542"/>
    <lineage>
        <taxon>Eukaryota</taxon>
        <taxon>Sar</taxon>
        <taxon>Stramenopiles</taxon>
        <taxon>Ochrophyta</taxon>
        <taxon>Bolidophyceae</taxon>
        <taxon>Parmales</taxon>
        <taxon>Triparmaceae</taxon>
        <taxon>Triparma</taxon>
    </lineage>
</organism>
<feature type="compositionally biased region" description="Polar residues" evidence="1">
    <location>
        <begin position="1"/>
        <end position="18"/>
    </location>
</feature>
<feature type="compositionally biased region" description="Low complexity" evidence="1">
    <location>
        <begin position="152"/>
        <end position="181"/>
    </location>
</feature>
<gene>
    <name evidence="2" type="ORF">TrVE_jg13544</name>
</gene>
<keyword evidence="3" id="KW-1185">Reference proteome</keyword>
<proteinExistence type="predicted"/>
<evidence type="ECO:0000313" key="2">
    <source>
        <dbReference type="EMBL" id="GMI12873.1"/>
    </source>
</evidence>